<protein>
    <submittedName>
        <fullName evidence="2">Uncharacterized protein</fullName>
    </submittedName>
</protein>
<keyword evidence="3" id="KW-1185">Reference proteome</keyword>
<gene>
    <name evidence="2" type="ORF">U9M48_025556</name>
</gene>
<accession>A0AAQ3WYF8</accession>
<evidence type="ECO:0000256" key="1">
    <source>
        <dbReference type="SAM" id="MobiDB-lite"/>
    </source>
</evidence>
<feature type="region of interest" description="Disordered" evidence="1">
    <location>
        <begin position="84"/>
        <end position="124"/>
    </location>
</feature>
<evidence type="ECO:0000313" key="3">
    <source>
        <dbReference type="Proteomes" id="UP001341281"/>
    </source>
</evidence>
<sequence>MLSMFQPLRSAKDATSLGRGGRYRRFDPTRRWLLRCPAPHPLPIRARHVSPRPAPPHLNVPLESPFPLLPLFQFTRTHPHRIARPQSAIHTNPSIAPPARIPVESELPEARGSPNRLPIRARRK</sequence>
<dbReference type="Proteomes" id="UP001341281">
    <property type="component" value="Chromosome 05"/>
</dbReference>
<feature type="region of interest" description="Disordered" evidence="1">
    <location>
        <begin position="1"/>
        <end position="23"/>
    </location>
</feature>
<dbReference type="AlphaFoldDB" id="A0AAQ3WYF8"/>
<reference evidence="2 3" key="1">
    <citation type="submission" date="2024-02" db="EMBL/GenBank/DDBJ databases">
        <title>High-quality chromosome-scale genome assembly of Pensacola bahiagrass (Paspalum notatum Flugge var. saurae).</title>
        <authorList>
            <person name="Vega J.M."/>
            <person name="Podio M."/>
            <person name="Orjuela J."/>
            <person name="Siena L.A."/>
            <person name="Pessino S.C."/>
            <person name="Combes M.C."/>
            <person name="Mariac C."/>
            <person name="Albertini E."/>
            <person name="Pupilli F."/>
            <person name="Ortiz J.P.A."/>
            <person name="Leblanc O."/>
        </authorList>
    </citation>
    <scope>NUCLEOTIDE SEQUENCE [LARGE SCALE GENOMIC DNA]</scope>
    <source>
        <strain evidence="2">R1</strain>
        <tissue evidence="2">Leaf</tissue>
    </source>
</reference>
<proteinExistence type="predicted"/>
<dbReference type="EMBL" id="CP144749">
    <property type="protein sequence ID" value="WVZ77726.1"/>
    <property type="molecule type" value="Genomic_DNA"/>
</dbReference>
<name>A0AAQ3WYF8_PASNO</name>
<organism evidence="2 3">
    <name type="scientific">Paspalum notatum var. saurae</name>
    <dbReference type="NCBI Taxonomy" id="547442"/>
    <lineage>
        <taxon>Eukaryota</taxon>
        <taxon>Viridiplantae</taxon>
        <taxon>Streptophyta</taxon>
        <taxon>Embryophyta</taxon>
        <taxon>Tracheophyta</taxon>
        <taxon>Spermatophyta</taxon>
        <taxon>Magnoliopsida</taxon>
        <taxon>Liliopsida</taxon>
        <taxon>Poales</taxon>
        <taxon>Poaceae</taxon>
        <taxon>PACMAD clade</taxon>
        <taxon>Panicoideae</taxon>
        <taxon>Andropogonodae</taxon>
        <taxon>Paspaleae</taxon>
        <taxon>Paspalinae</taxon>
        <taxon>Paspalum</taxon>
    </lineage>
</organism>
<dbReference type="EMBL" id="CP144749">
    <property type="protein sequence ID" value="WVZ77724.1"/>
    <property type="molecule type" value="Genomic_DNA"/>
</dbReference>
<evidence type="ECO:0000313" key="2">
    <source>
        <dbReference type="EMBL" id="WVZ77726.1"/>
    </source>
</evidence>